<feature type="domain" description="Peptidase S54 rhomboid" evidence="8">
    <location>
        <begin position="80"/>
        <end position="206"/>
    </location>
</feature>
<proteinExistence type="inferred from homology"/>
<evidence type="ECO:0000256" key="7">
    <source>
        <dbReference type="SAM" id="Phobius"/>
    </source>
</evidence>
<evidence type="ECO:0000256" key="5">
    <source>
        <dbReference type="ARBA" id="ARBA00022989"/>
    </source>
</evidence>
<keyword evidence="5 7" id="KW-1133">Transmembrane helix</keyword>
<dbReference type="Gene3D" id="1.20.1540.10">
    <property type="entry name" value="Rhomboid-like"/>
    <property type="match status" value="1"/>
</dbReference>
<dbReference type="GO" id="GO:0004252">
    <property type="term" value="F:serine-type endopeptidase activity"/>
    <property type="evidence" value="ECO:0007669"/>
    <property type="project" value="InterPro"/>
</dbReference>
<evidence type="ECO:0000313" key="9">
    <source>
        <dbReference type="EMBL" id="AIF09753.1"/>
    </source>
</evidence>
<comment type="subcellular location">
    <subcellularLocation>
        <location evidence="1">Membrane</location>
        <topology evidence="1">Multi-pass membrane protein</topology>
    </subcellularLocation>
</comment>
<evidence type="ECO:0000256" key="1">
    <source>
        <dbReference type="ARBA" id="ARBA00004141"/>
    </source>
</evidence>
<keyword evidence="3 7" id="KW-0812">Transmembrane</keyword>
<dbReference type="GO" id="GO:0016020">
    <property type="term" value="C:membrane"/>
    <property type="evidence" value="ECO:0007669"/>
    <property type="project" value="UniProtKB-SubCell"/>
</dbReference>
<evidence type="ECO:0000259" key="8">
    <source>
        <dbReference type="Pfam" id="PF01694"/>
    </source>
</evidence>
<evidence type="ECO:0000256" key="2">
    <source>
        <dbReference type="ARBA" id="ARBA00009045"/>
    </source>
</evidence>
<evidence type="ECO:0000256" key="4">
    <source>
        <dbReference type="ARBA" id="ARBA00022801"/>
    </source>
</evidence>
<feature type="transmembrane region" description="Helical" evidence="7">
    <location>
        <begin position="136"/>
        <end position="160"/>
    </location>
</feature>
<dbReference type="InterPro" id="IPR035952">
    <property type="entry name" value="Rhomboid-like_sf"/>
</dbReference>
<dbReference type="AlphaFoldDB" id="A0A075H786"/>
<protein>
    <submittedName>
        <fullName evidence="9">Rhomboid family protein</fullName>
    </submittedName>
</protein>
<accession>A0A075H786</accession>
<feature type="transmembrane region" description="Helical" evidence="7">
    <location>
        <begin position="167"/>
        <end position="184"/>
    </location>
</feature>
<reference evidence="9" key="1">
    <citation type="journal article" date="2014" name="Genome Biol. Evol.">
        <title>Pangenome evidence for extensive interdomain horizontal transfer affecting lineage core and shell genes in uncultured planktonic thaumarchaeota and euryarchaeota.</title>
        <authorList>
            <person name="Deschamps P."/>
            <person name="Zivanovic Y."/>
            <person name="Moreira D."/>
            <person name="Rodriguez-Valera F."/>
            <person name="Lopez-Garcia P."/>
        </authorList>
    </citation>
    <scope>NUCLEOTIDE SEQUENCE</scope>
</reference>
<dbReference type="InterPro" id="IPR022764">
    <property type="entry name" value="Peptidase_S54_rhomboid_dom"/>
</dbReference>
<keyword evidence="6 7" id="KW-0472">Membrane</keyword>
<feature type="transmembrane region" description="Helical" evidence="7">
    <location>
        <begin position="114"/>
        <end position="130"/>
    </location>
</feature>
<comment type="similarity">
    <text evidence="2">Belongs to the peptidase S54 family.</text>
</comment>
<dbReference type="SUPFAM" id="SSF144091">
    <property type="entry name" value="Rhomboid-like"/>
    <property type="match status" value="1"/>
</dbReference>
<feature type="transmembrane region" description="Helical" evidence="7">
    <location>
        <begin position="28"/>
        <end position="48"/>
    </location>
</feature>
<dbReference type="PANTHER" id="PTHR43731:SF14">
    <property type="entry name" value="PRESENILIN-ASSOCIATED RHOMBOID-LIKE PROTEIN, MITOCHONDRIAL"/>
    <property type="match status" value="1"/>
</dbReference>
<dbReference type="Pfam" id="PF01694">
    <property type="entry name" value="Rhomboid"/>
    <property type="match status" value="1"/>
</dbReference>
<dbReference type="EMBL" id="KF900872">
    <property type="protein sequence ID" value="AIF09753.1"/>
    <property type="molecule type" value="Genomic_DNA"/>
</dbReference>
<name>A0A075H786_9ARCH</name>
<sequence>MHNNLIQGNILLVRDNYVNVKMKIKGTYFLLAVNFLVFLILNVILGSTVCGDIPWRMFCIKSDNLFRFAQVNQLIFSGENLYQFVTKMFVHIAILHFILNMIGLWFYGIRLEKISSGLFVIIVFLVTGISTSFTNLFLGTIISAGASGAIFGIVTTFTILNWNEKNTKLLFFAFVIFIHSPVLLGSSINYLSHFTGLTVGAILGMLKQWSINKPQ</sequence>
<keyword evidence="4" id="KW-0378">Hydrolase</keyword>
<dbReference type="InterPro" id="IPR050925">
    <property type="entry name" value="Rhomboid_protease_S54"/>
</dbReference>
<organism evidence="9">
    <name type="scientific">uncultured marine thaumarchaeote KM3_40_F03</name>
    <dbReference type="NCBI Taxonomy" id="1456143"/>
    <lineage>
        <taxon>Archaea</taxon>
        <taxon>Nitrososphaerota</taxon>
        <taxon>environmental samples</taxon>
    </lineage>
</organism>
<evidence type="ECO:0000256" key="3">
    <source>
        <dbReference type="ARBA" id="ARBA00022692"/>
    </source>
</evidence>
<feature type="transmembrane region" description="Helical" evidence="7">
    <location>
        <begin position="88"/>
        <end position="107"/>
    </location>
</feature>
<dbReference type="PANTHER" id="PTHR43731">
    <property type="entry name" value="RHOMBOID PROTEASE"/>
    <property type="match status" value="1"/>
</dbReference>
<evidence type="ECO:0000256" key="6">
    <source>
        <dbReference type="ARBA" id="ARBA00023136"/>
    </source>
</evidence>